<dbReference type="PRINTS" id="PR00367">
    <property type="entry name" value="ETHRSPELEMNT"/>
</dbReference>
<feature type="region of interest" description="Disordered" evidence="9">
    <location>
        <begin position="1"/>
        <end position="62"/>
    </location>
</feature>
<sequence>MMDDAYNKSRKSNKSIHESESQDFEMGKGKGKGVSLSSQRPLKKIRSPERNQNQSSLQQPLPSSSRIVFPFALEGSQTQSPMQFSHQSGTSNFSPFPPPLLHPTQQFQQQQQMISFGSHYNIGYPIQHQQVQYQHQLQYWSDALNLSPRGRPVLRPQLQHLSPTKLYRGVRQRHWGKWVAEIRLPRNRTRLWLGTFNTAEDAAMAYDCEAFKLRGENARLNFPELFLNKVKSPSTTKTASPETSVSQPHDGSTSRQPEPIQEETMNVNAESVLSLAPISEEVTDNNSIVSEEVQVAGEGISESEELVWGDMAAWFNAGWDPRSPVWDDFDTNNNLLLQSQFPFVNPNQQEFNDPDADQRQEYNTGTGSSSSSSPMMPFFWKGQN</sequence>
<feature type="region of interest" description="Disordered" evidence="9">
    <location>
        <begin position="345"/>
        <end position="384"/>
    </location>
</feature>
<dbReference type="InterPro" id="IPR016177">
    <property type="entry name" value="DNA-bd_dom_sf"/>
</dbReference>
<keyword evidence="5" id="KW-0010">Activator</keyword>
<dbReference type="AlphaFoldDB" id="A0A4P1RCR7"/>
<dbReference type="Proteomes" id="UP000188354">
    <property type="component" value="Chromosome LG07"/>
</dbReference>
<dbReference type="SUPFAM" id="SSF54171">
    <property type="entry name" value="DNA-binding domain"/>
    <property type="match status" value="1"/>
</dbReference>
<proteinExistence type="inferred from homology"/>
<dbReference type="OrthoDB" id="771648at2759"/>
<name>A0A4P1RCR7_LUPAN</name>
<dbReference type="FunFam" id="3.30.730.10:FF:000001">
    <property type="entry name" value="Ethylene-responsive transcription factor 2"/>
    <property type="match status" value="1"/>
</dbReference>
<dbReference type="CDD" id="cd00018">
    <property type="entry name" value="AP2"/>
    <property type="match status" value="1"/>
</dbReference>
<accession>A0A4P1RCR7</accession>
<dbReference type="Gramene" id="OIW08382">
    <property type="protein sequence ID" value="OIW08382"/>
    <property type="gene ID" value="TanjilG_03058"/>
</dbReference>
<keyword evidence="6" id="KW-0804">Transcription</keyword>
<keyword evidence="2" id="KW-0936">Ethylene signaling pathway</keyword>
<dbReference type="GO" id="GO:0005634">
    <property type="term" value="C:nucleus"/>
    <property type="evidence" value="ECO:0007669"/>
    <property type="project" value="UniProtKB-SubCell"/>
</dbReference>
<dbReference type="PROSITE" id="PS51032">
    <property type="entry name" value="AP2_ERF"/>
    <property type="match status" value="1"/>
</dbReference>
<dbReference type="PANTHER" id="PTHR31657:SF19">
    <property type="entry name" value="ETHYLENE-RESPONSIVE TRANSCRIPTION FACTOR ERF053"/>
    <property type="match status" value="1"/>
</dbReference>
<evidence type="ECO:0000256" key="9">
    <source>
        <dbReference type="SAM" id="MobiDB-lite"/>
    </source>
</evidence>
<dbReference type="STRING" id="3871.A0A4P1RCR7"/>
<evidence type="ECO:0000313" key="11">
    <source>
        <dbReference type="EMBL" id="OIW08382.1"/>
    </source>
</evidence>
<gene>
    <name evidence="11" type="ORF">TanjilG_03058</name>
</gene>
<comment type="subcellular location">
    <subcellularLocation>
        <location evidence="1">Nucleus</location>
    </subcellularLocation>
</comment>
<evidence type="ECO:0000259" key="10">
    <source>
        <dbReference type="PROSITE" id="PS51032"/>
    </source>
</evidence>
<dbReference type="InterPro" id="IPR001471">
    <property type="entry name" value="AP2/ERF_dom"/>
</dbReference>
<evidence type="ECO:0000256" key="8">
    <source>
        <dbReference type="ARBA" id="ARBA00024343"/>
    </source>
</evidence>
<feature type="region of interest" description="Disordered" evidence="9">
    <location>
        <begin position="232"/>
        <end position="260"/>
    </location>
</feature>
<evidence type="ECO:0000313" key="12">
    <source>
        <dbReference type="Proteomes" id="UP000188354"/>
    </source>
</evidence>
<comment type="similarity">
    <text evidence="8">Belongs to the AP2/ERF transcription factor family. ERF subfamily.</text>
</comment>
<evidence type="ECO:0000256" key="5">
    <source>
        <dbReference type="ARBA" id="ARBA00023159"/>
    </source>
</evidence>
<protein>
    <recommendedName>
        <fullName evidence="10">AP2/ERF domain-containing protein</fullName>
    </recommendedName>
</protein>
<keyword evidence="12" id="KW-1185">Reference proteome</keyword>
<feature type="domain" description="AP2/ERF" evidence="10">
    <location>
        <begin position="166"/>
        <end position="223"/>
    </location>
</feature>
<dbReference type="Gene3D" id="3.30.730.10">
    <property type="entry name" value="AP2/ERF domain"/>
    <property type="match status" value="1"/>
</dbReference>
<feature type="compositionally biased region" description="Basic and acidic residues" evidence="9">
    <location>
        <begin position="15"/>
        <end position="28"/>
    </location>
</feature>
<dbReference type="PANTHER" id="PTHR31657">
    <property type="entry name" value="ETHYLENE-RESPONSIVE TRANSCRIPTION FACTOR ERF061"/>
    <property type="match status" value="1"/>
</dbReference>
<dbReference type="EMBL" id="CM007367">
    <property type="protein sequence ID" value="OIW08382.1"/>
    <property type="molecule type" value="Genomic_DNA"/>
</dbReference>
<organism evidence="11 12">
    <name type="scientific">Lupinus angustifolius</name>
    <name type="common">Narrow-leaved blue lupine</name>
    <dbReference type="NCBI Taxonomy" id="3871"/>
    <lineage>
        <taxon>Eukaryota</taxon>
        <taxon>Viridiplantae</taxon>
        <taxon>Streptophyta</taxon>
        <taxon>Embryophyta</taxon>
        <taxon>Tracheophyta</taxon>
        <taxon>Spermatophyta</taxon>
        <taxon>Magnoliopsida</taxon>
        <taxon>eudicotyledons</taxon>
        <taxon>Gunneridae</taxon>
        <taxon>Pentapetalae</taxon>
        <taxon>rosids</taxon>
        <taxon>fabids</taxon>
        <taxon>Fabales</taxon>
        <taxon>Fabaceae</taxon>
        <taxon>Papilionoideae</taxon>
        <taxon>50 kb inversion clade</taxon>
        <taxon>genistoids sensu lato</taxon>
        <taxon>core genistoids</taxon>
        <taxon>Genisteae</taxon>
        <taxon>Lupinus</taxon>
    </lineage>
</organism>
<evidence type="ECO:0000256" key="2">
    <source>
        <dbReference type="ARBA" id="ARBA00022745"/>
    </source>
</evidence>
<reference evidence="11 12" key="1">
    <citation type="journal article" date="2017" name="Plant Biotechnol. J.">
        <title>A comprehensive draft genome sequence for lupin (Lupinus angustifolius), an emerging health food: insights into plant-microbe interactions and legume evolution.</title>
        <authorList>
            <person name="Hane J.K."/>
            <person name="Ming Y."/>
            <person name="Kamphuis L.G."/>
            <person name="Nelson M.N."/>
            <person name="Garg G."/>
            <person name="Atkins C.A."/>
            <person name="Bayer P.E."/>
            <person name="Bravo A."/>
            <person name="Bringans S."/>
            <person name="Cannon S."/>
            <person name="Edwards D."/>
            <person name="Foley R."/>
            <person name="Gao L.L."/>
            <person name="Harrison M.J."/>
            <person name="Huang W."/>
            <person name="Hurgobin B."/>
            <person name="Li S."/>
            <person name="Liu C.W."/>
            <person name="McGrath A."/>
            <person name="Morahan G."/>
            <person name="Murray J."/>
            <person name="Weller J."/>
            <person name="Jian J."/>
            <person name="Singh K.B."/>
        </authorList>
    </citation>
    <scope>NUCLEOTIDE SEQUENCE [LARGE SCALE GENOMIC DNA]</scope>
    <source>
        <strain evidence="12">cv. Tanjil</strain>
        <tissue evidence="11">Whole plant</tissue>
    </source>
</reference>
<keyword evidence="7" id="KW-0539">Nucleus</keyword>
<keyword evidence="3" id="KW-0805">Transcription regulation</keyword>
<evidence type="ECO:0000256" key="4">
    <source>
        <dbReference type="ARBA" id="ARBA00023125"/>
    </source>
</evidence>
<feature type="compositionally biased region" description="Polar residues" evidence="9">
    <location>
        <begin position="78"/>
        <end position="94"/>
    </location>
</feature>
<feature type="compositionally biased region" description="Polar residues" evidence="9">
    <location>
        <begin position="232"/>
        <end position="256"/>
    </location>
</feature>
<evidence type="ECO:0000256" key="3">
    <source>
        <dbReference type="ARBA" id="ARBA00023015"/>
    </source>
</evidence>
<dbReference type="InterPro" id="IPR036955">
    <property type="entry name" value="AP2/ERF_dom_sf"/>
</dbReference>
<evidence type="ECO:0000256" key="1">
    <source>
        <dbReference type="ARBA" id="ARBA00004123"/>
    </source>
</evidence>
<dbReference type="GO" id="GO:0009873">
    <property type="term" value="P:ethylene-activated signaling pathway"/>
    <property type="evidence" value="ECO:0007669"/>
    <property type="project" value="UniProtKB-KW"/>
</dbReference>
<dbReference type="GO" id="GO:0003700">
    <property type="term" value="F:DNA-binding transcription factor activity"/>
    <property type="evidence" value="ECO:0007669"/>
    <property type="project" value="InterPro"/>
</dbReference>
<keyword evidence="4" id="KW-0238">DNA-binding</keyword>
<feature type="region of interest" description="Disordered" evidence="9">
    <location>
        <begin position="78"/>
        <end position="97"/>
    </location>
</feature>
<dbReference type="Pfam" id="PF00847">
    <property type="entry name" value="AP2"/>
    <property type="match status" value="1"/>
</dbReference>
<dbReference type="InterPro" id="IPR051758">
    <property type="entry name" value="ERF/AP2-like"/>
</dbReference>
<dbReference type="GO" id="GO:0000976">
    <property type="term" value="F:transcription cis-regulatory region binding"/>
    <property type="evidence" value="ECO:0007669"/>
    <property type="project" value="UniProtKB-ARBA"/>
</dbReference>
<feature type="compositionally biased region" description="Low complexity" evidence="9">
    <location>
        <begin position="51"/>
        <end position="62"/>
    </location>
</feature>
<evidence type="ECO:0000256" key="6">
    <source>
        <dbReference type="ARBA" id="ARBA00023163"/>
    </source>
</evidence>
<evidence type="ECO:0000256" key="7">
    <source>
        <dbReference type="ARBA" id="ARBA00023242"/>
    </source>
</evidence>
<dbReference type="KEGG" id="lang:109352524"/>
<dbReference type="SMART" id="SM00380">
    <property type="entry name" value="AP2"/>
    <property type="match status" value="1"/>
</dbReference>